<reference evidence="1 2" key="1">
    <citation type="submission" date="2019-09" db="EMBL/GenBank/DDBJ databases">
        <title>Chitinophaga ginsengihumi sp. nov., isolated from soil of ginseng rhizosphere.</title>
        <authorList>
            <person name="Lee J."/>
        </authorList>
    </citation>
    <scope>NUCLEOTIDE SEQUENCE [LARGE SCALE GENOMIC DNA]</scope>
    <source>
        <strain evidence="1 2">BN140078</strain>
    </source>
</reference>
<keyword evidence="2" id="KW-1185">Reference proteome</keyword>
<reference evidence="1 2" key="2">
    <citation type="submission" date="2019-09" db="EMBL/GenBank/DDBJ databases">
        <authorList>
            <person name="Jin C."/>
        </authorList>
    </citation>
    <scope>NUCLEOTIDE SEQUENCE [LARGE SCALE GENOMIC DNA]</scope>
    <source>
        <strain evidence="1 2">BN140078</strain>
    </source>
</reference>
<dbReference type="EMBL" id="VUOC01000002">
    <property type="protein sequence ID" value="KAA2242942.1"/>
    <property type="molecule type" value="Genomic_DNA"/>
</dbReference>
<evidence type="ECO:0000313" key="2">
    <source>
        <dbReference type="Proteomes" id="UP000324611"/>
    </source>
</evidence>
<dbReference type="PROSITE" id="PS51257">
    <property type="entry name" value="PROKAR_LIPOPROTEIN"/>
    <property type="match status" value="1"/>
</dbReference>
<accession>A0A5B2VX95</accession>
<dbReference type="AlphaFoldDB" id="A0A5B2VX95"/>
<dbReference type="RefSeq" id="WP_149837817.1">
    <property type="nucleotide sequence ID" value="NZ_VUOC01000002.1"/>
</dbReference>
<gene>
    <name evidence="1" type="ORF">F0L74_10480</name>
</gene>
<comment type="caution">
    <text evidence="1">The sequence shown here is derived from an EMBL/GenBank/DDBJ whole genome shotgun (WGS) entry which is preliminary data.</text>
</comment>
<dbReference type="Proteomes" id="UP000324611">
    <property type="component" value="Unassembled WGS sequence"/>
</dbReference>
<organism evidence="1 2">
    <name type="scientific">Chitinophaga agrisoli</name>
    <dbReference type="NCBI Taxonomy" id="2607653"/>
    <lineage>
        <taxon>Bacteria</taxon>
        <taxon>Pseudomonadati</taxon>
        <taxon>Bacteroidota</taxon>
        <taxon>Chitinophagia</taxon>
        <taxon>Chitinophagales</taxon>
        <taxon>Chitinophagaceae</taxon>
        <taxon>Chitinophaga</taxon>
    </lineage>
</organism>
<name>A0A5B2VX95_9BACT</name>
<protein>
    <submittedName>
        <fullName evidence="1">Uncharacterized protein</fullName>
    </submittedName>
</protein>
<proteinExistence type="predicted"/>
<evidence type="ECO:0000313" key="1">
    <source>
        <dbReference type="EMBL" id="KAA2242942.1"/>
    </source>
</evidence>
<sequence length="175" mass="19985">MKRRNILSVGLMLSLSACNMTTPEEYFDRTVLNANLISHFGGKEIYDMLQGDPQSYDEKSKKMVPSSYVDQVKWRIGSTEKAYKDILEMKETEETKAMLEASKDLFSFAVDKEKNGYLSIAAMKDAHAPDDSIKQAVSNFDQQYQDTFGQKYDKLMELGKAYADKNHLKVGFTKF</sequence>